<dbReference type="EMBL" id="JAWPEI010000011">
    <property type="protein sequence ID" value="KAK4712754.1"/>
    <property type="molecule type" value="Genomic_DNA"/>
</dbReference>
<keyword evidence="2" id="KW-1185">Reference proteome</keyword>
<name>A0AAV9KHK4_9SOLN</name>
<organism evidence="1 2">
    <name type="scientific">Solanum pinnatisectum</name>
    <name type="common">tansyleaf nightshade</name>
    <dbReference type="NCBI Taxonomy" id="50273"/>
    <lineage>
        <taxon>Eukaryota</taxon>
        <taxon>Viridiplantae</taxon>
        <taxon>Streptophyta</taxon>
        <taxon>Embryophyta</taxon>
        <taxon>Tracheophyta</taxon>
        <taxon>Spermatophyta</taxon>
        <taxon>Magnoliopsida</taxon>
        <taxon>eudicotyledons</taxon>
        <taxon>Gunneridae</taxon>
        <taxon>Pentapetalae</taxon>
        <taxon>asterids</taxon>
        <taxon>lamiids</taxon>
        <taxon>Solanales</taxon>
        <taxon>Solanaceae</taxon>
        <taxon>Solanoideae</taxon>
        <taxon>Solaneae</taxon>
        <taxon>Solanum</taxon>
    </lineage>
</organism>
<gene>
    <name evidence="1" type="ORF">R3W88_007267</name>
</gene>
<evidence type="ECO:0000313" key="1">
    <source>
        <dbReference type="EMBL" id="KAK4712754.1"/>
    </source>
</evidence>
<sequence>MGKEDDASPATQQRNLLPTEINICTVLTVDEDVQLIDFLKKKYDGKSFHGGGQSNIMRCLISKVFLQAADLLQNDLLTLFESMDIKDHMTMIQEADVTFAALDHLGVARQYFSEEVEAFISSVSSLTKIECSIYSDQCFETLVNHWILEKLKLDELCHFHFETINVSTLAEQHRLNLKTKASVVRARLSKIEAELAHCEVKNSALWCSLEHIREEKKKSEECLSIAFKELENAQKLRKKREK</sequence>
<dbReference type="AlphaFoldDB" id="A0AAV9KHK4"/>
<dbReference type="Proteomes" id="UP001311915">
    <property type="component" value="Unassembled WGS sequence"/>
</dbReference>
<protein>
    <recommendedName>
        <fullName evidence="3">BACK domain-containing protein</fullName>
    </recommendedName>
</protein>
<evidence type="ECO:0008006" key="3">
    <source>
        <dbReference type="Google" id="ProtNLM"/>
    </source>
</evidence>
<comment type="caution">
    <text evidence="1">The sequence shown here is derived from an EMBL/GenBank/DDBJ whole genome shotgun (WGS) entry which is preliminary data.</text>
</comment>
<proteinExistence type="predicted"/>
<reference evidence="1 2" key="1">
    <citation type="submission" date="2023-10" db="EMBL/GenBank/DDBJ databases">
        <title>Genome-Wide Identification Analysis in wild type Solanum Pinnatisectum Reveals Some Genes Defensing Phytophthora Infestans.</title>
        <authorList>
            <person name="Sun C."/>
        </authorList>
    </citation>
    <scope>NUCLEOTIDE SEQUENCE [LARGE SCALE GENOMIC DNA]</scope>
    <source>
        <strain evidence="1">LQN</strain>
        <tissue evidence="1">Leaf</tissue>
    </source>
</reference>
<accession>A0AAV9KHK4</accession>
<evidence type="ECO:0000313" key="2">
    <source>
        <dbReference type="Proteomes" id="UP001311915"/>
    </source>
</evidence>